<dbReference type="InterPro" id="IPR029058">
    <property type="entry name" value="AB_hydrolase_fold"/>
</dbReference>
<keyword evidence="1" id="KW-0378">Hydrolase</keyword>
<dbReference type="PROSITE" id="PS51257">
    <property type="entry name" value="PROKAR_LIPOPROTEIN"/>
    <property type="match status" value="1"/>
</dbReference>
<reference evidence="1 2" key="1">
    <citation type="submission" date="2021-03" db="EMBL/GenBank/DDBJ databases">
        <title>Fibrella sp. HMF5036 genome sequencing and assembly.</title>
        <authorList>
            <person name="Kang H."/>
            <person name="Kim H."/>
            <person name="Bae S."/>
            <person name="Joh K."/>
        </authorList>
    </citation>
    <scope>NUCLEOTIDE SEQUENCE [LARGE SCALE GENOMIC DNA]</scope>
    <source>
        <strain evidence="1 2">HMF5036</strain>
    </source>
</reference>
<dbReference type="PIRSF" id="PIRSF029171">
    <property type="entry name" value="Esterase_LipA"/>
    <property type="match status" value="1"/>
</dbReference>
<protein>
    <submittedName>
        <fullName evidence="1">Alpha/beta hydrolase</fullName>
    </submittedName>
</protein>
<keyword evidence="2" id="KW-1185">Reference proteome</keyword>
<comment type="caution">
    <text evidence="1">The sequence shown here is derived from an EMBL/GenBank/DDBJ whole genome shotgun (WGS) entry which is preliminary data.</text>
</comment>
<dbReference type="PANTHER" id="PTHR34853:SF1">
    <property type="entry name" value="LIPASE 5"/>
    <property type="match status" value="1"/>
</dbReference>
<dbReference type="GO" id="GO:0016042">
    <property type="term" value="P:lipid catabolic process"/>
    <property type="evidence" value="ECO:0007669"/>
    <property type="project" value="InterPro"/>
</dbReference>
<dbReference type="AlphaFoldDB" id="A0A939G900"/>
<dbReference type="InterPro" id="IPR005152">
    <property type="entry name" value="Lipase_secreted"/>
</dbReference>
<organism evidence="1 2">
    <name type="scientific">Fibrella aquatilis</name>
    <dbReference type="NCBI Taxonomy" id="2817059"/>
    <lineage>
        <taxon>Bacteria</taxon>
        <taxon>Pseudomonadati</taxon>
        <taxon>Bacteroidota</taxon>
        <taxon>Cytophagia</taxon>
        <taxon>Cytophagales</taxon>
        <taxon>Spirosomataceae</taxon>
        <taxon>Fibrella</taxon>
    </lineage>
</organism>
<dbReference type="Gene3D" id="1.10.260.160">
    <property type="match status" value="1"/>
</dbReference>
<dbReference type="Proteomes" id="UP000664795">
    <property type="component" value="Unassembled WGS sequence"/>
</dbReference>
<evidence type="ECO:0000313" key="1">
    <source>
        <dbReference type="EMBL" id="MBO0934051.1"/>
    </source>
</evidence>
<gene>
    <name evidence="1" type="ORF">J2I48_23790</name>
</gene>
<evidence type="ECO:0000313" key="2">
    <source>
        <dbReference type="Proteomes" id="UP000664795"/>
    </source>
</evidence>
<dbReference type="Pfam" id="PF03583">
    <property type="entry name" value="LIP"/>
    <property type="match status" value="1"/>
</dbReference>
<dbReference type="Gene3D" id="3.40.50.1820">
    <property type="entry name" value="alpha/beta hydrolase"/>
    <property type="match status" value="1"/>
</dbReference>
<dbReference type="EMBL" id="JAFMYU010000026">
    <property type="protein sequence ID" value="MBO0934051.1"/>
    <property type="molecule type" value="Genomic_DNA"/>
</dbReference>
<dbReference type="PANTHER" id="PTHR34853">
    <property type="match status" value="1"/>
</dbReference>
<dbReference type="GO" id="GO:0004806">
    <property type="term" value="F:triacylglycerol lipase activity"/>
    <property type="evidence" value="ECO:0007669"/>
    <property type="project" value="InterPro"/>
</dbReference>
<dbReference type="SUPFAM" id="SSF53474">
    <property type="entry name" value="alpha/beta-Hydrolases"/>
    <property type="match status" value="1"/>
</dbReference>
<name>A0A939G900_9BACT</name>
<sequence>MSTPLQRFFASLLYLVVVACKPIDPQPDTILSSATKVGFYTNAALKSLKSSNDSLIYRPGDYEITVYRLVYKTTLEDGIQVTASGIVCVPKQLSVTAKAYPLLSFQHGTAFTSGDALANSNLAVAAFSYPLLYATYGYIVACPDYIGYGEARRQLPHRYEHRQTLAQATVDMLLATQEFMANEGIKSTPQTFLTGYSEGGYASLAAQKLIEEKYADKINLAGSSCGAGPYAMSAFFDYVTHKPTVGGVANQIYAWQTLSYNSIYNVNKPISYYFKSPYAEQIGVSLDNARRITVSFDKICTDEFRADVQNNSSVFGKALADNDLLSWSTQTPTRLIHSQQDEIIPYLTTQQVYNALTKNGSKKLNLVSFKTGYHIPIDVIALRRSLEWFQSLRE</sequence>
<accession>A0A939G900</accession>
<proteinExistence type="predicted"/>